<feature type="chain" id="PRO_5016193533" evidence="2">
    <location>
        <begin position="23"/>
        <end position="708"/>
    </location>
</feature>
<dbReference type="Gene3D" id="3.90.780.10">
    <property type="entry name" value="5'-Nucleotidase, C-terminal domain"/>
    <property type="match status" value="1"/>
</dbReference>
<sequence length="708" mass="80077">MKKKFKMLSTIIGLSSITPIFAISAISCTNANKDIQTGTEKNIQKIRDEYKEAKNAYNTLINELAKEYKSIREEMSKISTGKDANKENKLKSLKSRIYSVNNKARRRLNPLLKRQNYLFDSLKELEKNSDIKTIKIFHTNDEHGRLEYDDGRFSNFSGMERTSKYIKDKNYDLLISAGDLIQGLPLSDVDKGETITKIAKYMGYDSIAIGNHEFDFGLEHILKLNALSAKEEDGWSTPFISANIYWHDFSKETNKPDGYDQSKVNTRVFKPYIIKTLENNVKVAIMGLTTPDTKYTSHPRNSVLVDFRDPATSARETIQEIKRDNPDVNFIIASTHLGTGRNIREWTSEYLAENVSDIDLIIDGHSHTYVPIHKNNESYVTQTEAYTKYLGDIEIEFNAKTGKINAVTQQLRDINQITVATNDSSDLYISDLKKDFDKEYSVEVFTNPKPFEHTTSVEIDGTPYWKGRIQATELGVLVSDSLSWEFVQGKPWEQIDLPSKEAGTLDNVVGLTNGGGIRTDLKSGKILKKDLLALSPFGNRITAVHLRGDVLLKAFEHGIGKGRSGGFSQWSSNVEYKAKATKQPSPRSNKDEYIWSLVPDSVKINGKPISPDKYYYLVTNDFLIVGGDGYSMLETKNPNVKLAYEGGKYIDTLEKYLIMIANPSFVETDANLFAKPISKYSDKNIISKQTLDIPKEAFTNKLKEPENK</sequence>
<dbReference type="PANTHER" id="PTHR11575">
    <property type="entry name" value="5'-NUCLEOTIDASE-RELATED"/>
    <property type="match status" value="1"/>
</dbReference>
<dbReference type="PROSITE" id="PS00786">
    <property type="entry name" value="5_NUCLEOTIDASE_2"/>
    <property type="match status" value="1"/>
</dbReference>
<gene>
    <name evidence="6" type="ORF">DA803_00655</name>
</gene>
<dbReference type="PRINTS" id="PR01607">
    <property type="entry name" value="APYRASEFAMLY"/>
</dbReference>
<dbReference type="CDD" id="cd00845">
    <property type="entry name" value="MPP_UshA_N_like"/>
    <property type="match status" value="1"/>
</dbReference>
<evidence type="ECO:0000256" key="3">
    <source>
        <dbReference type="SAM" id="Coils"/>
    </source>
</evidence>
<feature type="domain" description="Calcineurin-like phosphoesterase" evidence="4">
    <location>
        <begin position="134"/>
        <end position="369"/>
    </location>
</feature>
<dbReference type="InterPro" id="IPR008334">
    <property type="entry name" value="5'-Nucleotdase_C"/>
</dbReference>
<protein>
    <submittedName>
        <fullName evidence="6">Bifunctional metallophosphatase/5'-nucleotidase</fullName>
    </submittedName>
</protein>
<evidence type="ECO:0000259" key="5">
    <source>
        <dbReference type="Pfam" id="PF02872"/>
    </source>
</evidence>
<accession>A0A2Z5IQV5</accession>
<dbReference type="PROSITE" id="PS51257">
    <property type="entry name" value="PROKAR_LIPOPROTEIN"/>
    <property type="match status" value="1"/>
</dbReference>
<dbReference type="InterPro" id="IPR006146">
    <property type="entry name" value="5'-Nucleotdase_CS"/>
</dbReference>
<dbReference type="Gene3D" id="3.60.21.10">
    <property type="match status" value="1"/>
</dbReference>
<keyword evidence="2" id="KW-0378">Hydrolase</keyword>
<keyword evidence="7" id="KW-1185">Reference proteome</keyword>
<feature type="coiled-coil region" evidence="3">
    <location>
        <begin position="36"/>
        <end position="74"/>
    </location>
</feature>
<reference evidence="6 7" key="1">
    <citation type="submission" date="2018-05" db="EMBL/GenBank/DDBJ databases">
        <title>Annotation of the Mycoplasma phocidae genome.</title>
        <authorList>
            <person name="Brown D.R."/>
            <person name="Kutish G.F."/>
            <person name="Frasca S.Jr."/>
        </authorList>
    </citation>
    <scope>NUCLEOTIDE SEQUENCE [LARGE SCALE GENOMIC DNA]</scope>
    <source>
        <strain evidence="6 7">105</strain>
    </source>
</reference>
<dbReference type="KEGG" id="mpho:DA803_00655"/>
<dbReference type="Proteomes" id="UP000252477">
    <property type="component" value="Chromosome"/>
</dbReference>
<dbReference type="Pfam" id="PF00149">
    <property type="entry name" value="Metallophos"/>
    <property type="match status" value="1"/>
</dbReference>
<evidence type="ECO:0000313" key="6">
    <source>
        <dbReference type="EMBL" id="AXE60606.1"/>
    </source>
</evidence>
<name>A0A2Z5IQV5_9BACT</name>
<proteinExistence type="inferred from homology"/>
<organism evidence="6 7">
    <name type="scientific">[Mycoplasma] phocae</name>
    <dbReference type="NCBI Taxonomy" id="142651"/>
    <lineage>
        <taxon>Bacteria</taxon>
        <taxon>Bacillati</taxon>
        <taxon>Mycoplasmatota</taxon>
        <taxon>Mycoplasmoidales</taxon>
        <taxon>Metamycoplasmataceae</taxon>
        <taxon>Metamycoplasma</taxon>
    </lineage>
</organism>
<dbReference type="GO" id="GO:0016788">
    <property type="term" value="F:hydrolase activity, acting on ester bonds"/>
    <property type="evidence" value="ECO:0007669"/>
    <property type="project" value="InterPro"/>
</dbReference>
<dbReference type="GO" id="GO:0009166">
    <property type="term" value="P:nucleotide catabolic process"/>
    <property type="evidence" value="ECO:0007669"/>
    <property type="project" value="InterPro"/>
</dbReference>
<dbReference type="InterPro" id="IPR006179">
    <property type="entry name" value="5_nucleotidase/apyrase"/>
</dbReference>
<dbReference type="AlphaFoldDB" id="A0A2Z5IQV5"/>
<dbReference type="InterPro" id="IPR036907">
    <property type="entry name" value="5'-Nucleotdase_C_sf"/>
</dbReference>
<dbReference type="SUPFAM" id="SSF56300">
    <property type="entry name" value="Metallo-dependent phosphatases"/>
    <property type="match status" value="1"/>
</dbReference>
<evidence type="ECO:0000313" key="7">
    <source>
        <dbReference type="Proteomes" id="UP000252477"/>
    </source>
</evidence>
<evidence type="ECO:0000256" key="2">
    <source>
        <dbReference type="RuleBase" id="RU362119"/>
    </source>
</evidence>
<keyword evidence="3" id="KW-0175">Coiled coil</keyword>
<comment type="similarity">
    <text evidence="2">Belongs to the 5'-nucleotidase family.</text>
</comment>
<dbReference type="OrthoDB" id="9801679at2"/>
<dbReference type="GO" id="GO:0000166">
    <property type="term" value="F:nucleotide binding"/>
    <property type="evidence" value="ECO:0007669"/>
    <property type="project" value="UniProtKB-KW"/>
</dbReference>
<dbReference type="InterPro" id="IPR004843">
    <property type="entry name" value="Calcineurin-like_PHP"/>
</dbReference>
<keyword evidence="1 2" id="KW-0732">Signal</keyword>
<feature type="signal peptide" evidence="2">
    <location>
        <begin position="1"/>
        <end position="22"/>
    </location>
</feature>
<dbReference type="SUPFAM" id="SSF55816">
    <property type="entry name" value="5'-nucleotidase (syn. UDP-sugar hydrolase), C-terminal domain"/>
    <property type="match status" value="1"/>
</dbReference>
<dbReference type="InterPro" id="IPR029052">
    <property type="entry name" value="Metallo-depent_PP-like"/>
</dbReference>
<dbReference type="RefSeq" id="WP_114190722.1">
    <property type="nucleotide sequence ID" value="NZ_CP029295.1"/>
</dbReference>
<feature type="domain" description="5'-Nucleotidase C-terminal" evidence="5">
    <location>
        <begin position="462"/>
        <end position="634"/>
    </location>
</feature>
<keyword evidence="2" id="KW-0547">Nucleotide-binding</keyword>
<dbReference type="EMBL" id="CP029295">
    <property type="protein sequence ID" value="AXE60606.1"/>
    <property type="molecule type" value="Genomic_DNA"/>
</dbReference>
<dbReference type="PANTHER" id="PTHR11575:SF24">
    <property type="entry name" value="5'-NUCLEOTIDASE"/>
    <property type="match status" value="1"/>
</dbReference>
<evidence type="ECO:0000259" key="4">
    <source>
        <dbReference type="Pfam" id="PF00149"/>
    </source>
</evidence>
<evidence type="ECO:0000256" key="1">
    <source>
        <dbReference type="ARBA" id="ARBA00022729"/>
    </source>
</evidence>
<dbReference type="Pfam" id="PF02872">
    <property type="entry name" value="5_nucleotid_C"/>
    <property type="match status" value="1"/>
</dbReference>
<dbReference type="GO" id="GO:0046872">
    <property type="term" value="F:metal ion binding"/>
    <property type="evidence" value="ECO:0007669"/>
    <property type="project" value="InterPro"/>
</dbReference>